<evidence type="ECO:0000313" key="1">
    <source>
        <dbReference type="EMBL" id="OGG04303.1"/>
    </source>
</evidence>
<proteinExistence type="predicted"/>
<name>A0A1F5YW45_9BACT</name>
<organism evidence="1 2">
    <name type="scientific">Candidatus Gottesmanbacteria bacterium RBG_16_52_11</name>
    <dbReference type="NCBI Taxonomy" id="1798374"/>
    <lineage>
        <taxon>Bacteria</taxon>
        <taxon>Candidatus Gottesmaniibacteriota</taxon>
    </lineage>
</organism>
<evidence type="ECO:0000313" key="2">
    <source>
        <dbReference type="Proteomes" id="UP000178448"/>
    </source>
</evidence>
<protein>
    <submittedName>
        <fullName evidence="1">Uncharacterized protein</fullName>
    </submittedName>
</protein>
<dbReference type="STRING" id="1798374.A2Z33_04095"/>
<accession>A0A1F5YW45</accession>
<reference evidence="1 2" key="1">
    <citation type="journal article" date="2016" name="Nat. Commun.">
        <title>Thousands of microbial genomes shed light on interconnected biogeochemical processes in an aquifer system.</title>
        <authorList>
            <person name="Anantharaman K."/>
            <person name="Brown C.T."/>
            <person name="Hug L.A."/>
            <person name="Sharon I."/>
            <person name="Castelle C.J."/>
            <person name="Probst A.J."/>
            <person name="Thomas B.C."/>
            <person name="Singh A."/>
            <person name="Wilkins M.J."/>
            <person name="Karaoz U."/>
            <person name="Brodie E.L."/>
            <person name="Williams K.H."/>
            <person name="Hubbard S.S."/>
            <person name="Banfield J.F."/>
        </authorList>
    </citation>
    <scope>NUCLEOTIDE SEQUENCE [LARGE SCALE GENOMIC DNA]</scope>
</reference>
<comment type="caution">
    <text evidence="1">The sequence shown here is derived from an EMBL/GenBank/DDBJ whole genome shotgun (WGS) entry which is preliminary data.</text>
</comment>
<sequence>MAVEDDRRRYLELQAQIMPEESLAGLLRNLGFDGANFVVRGDPGDSWYGVAEGLERQIIRDNGNVHEPLTYRLENDDSGGQTETITPFYVTADGTRIELIDAAYDPDNRRFNVLTHVQSGRERVFVEYHTVAELRELMQLPLD</sequence>
<dbReference type="Proteomes" id="UP000178448">
    <property type="component" value="Unassembled WGS sequence"/>
</dbReference>
<dbReference type="EMBL" id="MFJD01000004">
    <property type="protein sequence ID" value="OGG04303.1"/>
    <property type="molecule type" value="Genomic_DNA"/>
</dbReference>
<dbReference type="AlphaFoldDB" id="A0A1F5YW45"/>
<gene>
    <name evidence="1" type="ORF">A2Z33_04095</name>
</gene>